<organism evidence="2 3">
    <name type="scientific">Naganishia liquefaciens</name>
    <dbReference type="NCBI Taxonomy" id="104408"/>
    <lineage>
        <taxon>Eukaryota</taxon>
        <taxon>Fungi</taxon>
        <taxon>Dikarya</taxon>
        <taxon>Basidiomycota</taxon>
        <taxon>Agaricomycotina</taxon>
        <taxon>Tremellomycetes</taxon>
        <taxon>Filobasidiales</taxon>
        <taxon>Filobasidiaceae</taxon>
        <taxon>Naganishia</taxon>
    </lineage>
</organism>
<dbReference type="Proteomes" id="UP000620104">
    <property type="component" value="Unassembled WGS sequence"/>
</dbReference>
<proteinExistence type="predicted"/>
<accession>A0A8H3TQD9</accession>
<feature type="region of interest" description="Disordered" evidence="1">
    <location>
        <begin position="1"/>
        <end position="59"/>
    </location>
</feature>
<sequence>MDGAPTVEELSFYDQPDGDALFSTTSHIPREHQLSDDSDEDAGSSRTRRSSSVSSVLSDQSTASTVSAVSAASSTSSCSSLEQVFFGAQTDKEKKLLARLSRQAANLQIRTPPRASQTGGAANTLKKKDSLEFNRRKTLGFSSRRNAIGGQSRRWEGGLIESTNLSNTRTPLRNTMKASSISGSPEDFLRTLTTPVACAAGTPPIKNIVIAHSDEELEGGEIYKPEFSTRSTTWSPGASVRNMAESSSHDSAFLAEDLSSGIF</sequence>
<name>A0A8H3TQD9_9TREE</name>
<protein>
    <submittedName>
        <fullName evidence="2">Uncharacterized protein</fullName>
    </submittedName>
</protein>
<reference evidence="2" key="1">
    <citation type="submission" date="2020-07" db="EMBL/GenBank/DDBJ databases">
        <title>Draft Genome Sequence of a Deep-Sea Yeast, Naganishia (Cryptococcus) liquefaciens strain N6.</title>
        <authorList>
            <person name="Han Y.W."/>
            <person name="Kajitani R."/>
            <person name="Morimoto H."/>
            <person name="Parhat M."/>
            <person name="Tsubouchi H."/>
            <person name="Bakenova O."/>
            <person name="Ogata M."/>
            <person name="Argunhan B."/>
            <person name="Aoki R."/>
            <person name="Kajiwara S."/>
            <person name="Itoh T."/>
            <person name="Iwasaki H."/>
        </authorList>
    </citation>
    <scope>NUCLEOTIDE SEQUENCE</scope>
    <source>
        <strain evidence="2">N6</strain>
    </source>
</reference>
<evidence type="ECO:0000313" key="3">
    <source>
        <dbReference type="Proteomes" id="UP000620104"/>
    </source>
</evidence>
<keyword evidence="3" id="KW-1185">Reference proteome</keyword>
<feature type="compositionally biased region" description="Low complexity" evidence="1">
    <location>
        <begin position="50"/>
        <end position="59"/>
    </location>
</feature>
<gene>
    <name evidence="2" type="ORF">NliqN6_1443</name>
</gene>
<dbReference type="EMBL" id="BLZA01000010">
    <property type="protein sequence ID" value="GHJ85041.1"/>
    <property type="molecule type" value="Genomic_DNA"/>
</dbReference>
<evidence type="ECO:0000256" key="1">
    <source>
        <dbReference type="SAM" id="MobiDB-lite"/>
    </source>
</evidence>
<evidence type="ECO:0000313" key="2">
    <source>
        <dbReference type="EMBL" id="GHJ85041.1"/>
    </source>
</evidence>
<dbReference type="AlphaFoldDB" id="A0A8H3TQD9"/>
<comment type="caution">
    <text evidence="2">The sequence shown here is derived from an EMBL/GenBank/DDBJ whole genome shotgun (WGS) entry which is preliminary data.</text>
</comment>